<organism evidence="2 3">
    <name type="scientific">Polarella glacialis</name>
    <name type="common">Dinoflagellate</name>
    <dbReference type="NCBI Taxonomy" id="89957"/>
    <lineage>
        <taxon>Eukaryota</taxon>
        <taxon>Sar</taxon>
        <taxon>Alveolata</taxon>
        <taxon>Dinophyceae</taxon>
        <taxon>Suessiales</taxon>
        <taxon>Suessiaceae</taxon>
        <taxon>Polarella</taxon>
    </lineage>
</organism>
<dbReference type="AlphaFoldDB" id="A0A813G5Q1"/>
<evidence type="ECO:0000313" key="3">
    <source>
        <dbReference type="Proteomes" id="UP000654075"/>
    </source>
</evidence>
<gene>
    <name evidence="2" type="ORF">PGLA1383_LOCUS39017</name>
</gene>
<reference evidence="2" key="1">
    <citation type="submission" date="2021-02" db="EMBL/GenBank/DDBJ databases">
        <authorList>
            <person name="Dougan E. K."/>
            <person name="Rhodes N."/>
            <person name="Thang M."/>
            <person name="Chan C."/>
        </authorList>
    </citation>
    <scope>NUCLEOTIDE SEQUENCE</scope>
</reference>
<dbReference type="Proteomes" id="UP000654075">
    <property type="component" value="Unassembled WGS sequence"/>
</dbReference>
<dbReference type="InterPro" id="IPR029044">
    <property type="entry name" value="Nucleotide-diphossugar_trans"/>
</dbReference>
<keyword evidence="3" id="KW-1185">Reference proteome</keyword>
<dbReference type="Gene3D" id="3.90.550.10">
    <property type="entry name" value="Spore Coat Polysaccharide Biosynthesis Protein SpsA, Chain A"/>
    <property type="match status" value="1"/>
</dbReference>
<proteinExistence type="predicted"/>
<evidence type="ECO:0008006" key="4">
    <source>
        <dbReference type="Google" id="ProtNLM"/>
    </source>
</evidence>
<dbReference type="EMBL" id="CAJNNV010027762">
    <property type="protein sequence ID" value="CAE8621498.1"/>
    <property type="molecule type" value="Genomic_DNA"/>
</dbReference>
<feature type="region of interest" description="Disordered" evidence="1">
    <location>
        <begin position="56"/>
        <end position="146"/>
    </location>
</feature>
<evidence type="ECO:0000256" key="1">
    <source>
        <dbReference type="SAM" id="MobiDB-lite"/>
    </source>
</evidence>
<protein>
    <recommendedName>
        <fullName evidence="4">Nucleotide-diphospho-sugar transferase domain-containing protein</fullName>
    </recommendedName>
</protein>
<evidence type="ECO:0000313" key="2">
    <source>
        <dbReference type="EMBL" id="CAE8621498.1"/>
    </source>
</evidence>
<dbReference type="OrthoDB" id="423612at2759"/>
<name>A0A813G5Q1_POLGL</name>
<feature type="compositionally biased region" description="Pro residues" evidence="1">
    <location>
        <begin position="63"/>
        <end position="78"/>
    </location>
</feature>
<feature type="compositionally biased region" description="Pro residues" evidence="1">
    <location>
        <begin position="101"/>
        <end position="111"/>
    </location>
</feature>
<feature type="non-terminal residue" evidence="2">
    <location>
        <position position="1"/>
    </location>
</feature>
<accession>A0A813G5Q1</accession>
<feature type="compositionally biased region" description="Pro residues" evidence="1">
    <location>
        <begin position="125"/>
        <end position="136"/>
    </location>
</feature>
<sequence>MGKKSGGKGSWDFVKKFVVSACATAIVLFLWRGASLTTEDTAVGVVSPIRGIQIESETSRQPLPAPAPAPLPPPPPPLSTVSLALPPASSLPAQAPASLWQPPPPSPPPLRQPLEQRVAAAQSTPPQPQQSQPPPQQLSEHKTSATAVAQEVAVAVARQEAPARNRSLHTLPVPKGCTGCCNKEDSVVACLNVEQCAVNGPVNGKYALALSHYGTPNEGMLGSIQSMKDAAEMLGNTDILMVMQKSDVAKMTPKIEKLFRKWGVKLYEVPWDVPPDMLHYPKTDWCGHQDLIRMHVLAIEGYDAVAYFDGDVEFQGDVTPVMRCAATGKFLSTNGGIGEALNVGFFALRPDKRMLEAARIFARENKFSQETGWGQMGWKPNGGYYVGGECGQGFFYTLFYKSGPPARRALEGAGVWDNGVFESAQIDRCIWNYQTSYQCRADLDCTKVRVHHKPTRERGSDPHECEKLKIRERRKELARRKKLDRKPPTPEELAAAQEGQLLKHSGGLCVRPADETFTQDDSNLVLMDCHEPPTEQNIRLVAVEGGDEDEEGSVVLLKQGGSCGHMESDEDPEMMPREPKILFPMDCDSTKHVMTFKKLEHKTLAGAFLLKHRSGNCVHPFEGAEKPKPSTGLILHSDCNQG</sequence>
<comment type="caution">
    <text evidence="2">The sequence shown here is derived from an EMBL/GenBank/DDBJ whole genome shotgun (WGS) entry which is preliminary data.</text>
</comment>
<feature type="compositionally biased region" description="Low complexity" evidence="1">
    <location>
        <begin position="79"/>
        <end position="100"/>
    </location>
</feature>